<dbReference type="GO" id="GO:0072330">
    <property type="term" value="P:monocarboxylic acid biosynthetic process"/>
    <property type="evidence" value="ECO:0007669"/>
    <property type="project" value="UniProtKB-ARBA"/>
</dbReference>
<proteinExistence type="predicted"/>
<dbReference type="GO" id="GO:0016787">
    <property type="term" value="F:hydrolase activity"/>
    <property type="evidence" value="ECO:0007669"/>
    <property type="project" value="UniProtKB-KW"/>
</dbReference>
<evidence type="ECO:0000313" key="3">
    <source>
        <dbReference type="EMBL" id="KAJ5105637.1"/>
    </source>
</evidence>
<dbReference type="OrthoDB" id="433474at2759"/>
<dbReference type="PANTHER" id="PTHR48081:SF8">
    <property type="entry name" value="ALPHA_BETA HYDROLASE FOLD-3 DOMAIN-CONTAINING PROTEIN-RELATED"/>
    <property type="match status" value="1"/>
</dbReference>
<evidence type="ECO:0000259" key="2">
    <source>
        <dbReference type="Pfam" id="PF07859"/>
    </source>
</evidence>
<keyword evidence="1" id="KW-0378">Hydrolase</keyword>
<keyword evidence="4" id="KW-1185">Reference proteome</keyword>
<dbReference type="InterPro" id="IPR050300">
    <property type="entry name" value="GDXG_lipolytic_enzyme"/>
</dbReference>
<accession>A0A9W9FTK5</accession>
<dbReference type="InterPro" id="IPR013094">
    <property type="entry name" value="AB_hydrolase_3"/>
</dbReference>
<dbReference type="Gene3D" id="3.40.50.1820">
    <property type="entry name" value="alpha/beta hydrolase"/>
    <property type="match status" value="1"/>
</dbReference>
<sequence>MNLEMRSSKIEDGEDGVDAILWLWEHGEQYGLDRTRFVLSGGSAGGNLACAVPFRLHEYFRQRQQGQHEQHEPEQKRNNRIGLAGIVGFYPSTDWTRTRKERDATNPIAAKKSIITPKVFSFFDNSYLLPETLPKQSGTNTVDMSHPYLSPGLAPTAQLLAAYPLSVVLYTCAWDQLLVEGNAFRERLHA</sequence>
<dbReference type="InterPro" id="IPR029058">
    <property type="entry name" value="AB_hydrolase_fold"/>
</dbReference>
<dbReference type="Proteomes" id="UP001141434">
    <property type="component" value="Unassembled WGS sequence"/>
</dbReference>
<name>A0A9W9FTK5_9EURO</name>
<gene>
    <name evidence="3" type="ORF">NUU61_002984</name>
</gene>
<reference evidence="3" key="2">
    <citation type="journal article" date="2023" name="IMA Fungus">
        <title>Comparative genomic study of the Penicillium genus elucidates a diverse pangenome and 15 lateral gene transfer events.</title>
        <authorList>
            <person name="Petersen C."/>
            <person name="Sorensen T."/>
            <person name="Nielsen M.R."/>
            <person name="Sondergaard T.E."/>
            <person name="Sorensen J.L."/>
            <person name="Fitzpatrick D.A."/>
            <person name="Frisvad J.C."/>
            <person name="Nielsen K.L."/>
        </authorList>
    </citation>
    <scope>NUCLEOTIDE SEQUENCE</scope>
    <source>
        <strain evidence="3">IBT 34128</strain>
    </source>
</reference>
<dbReference type="EMBL" id="JAPMSZ010000004">
    <property type="protein sequence ID" value="KAJ5105637.1"/>
    <property type="molecule type" value="Genomic_DNA"/>
</dbReference>
<dbReference type="SUPFAM" id="SSF53474">
    <property type="entry name" value="alpha/beta-Hydrolases"/>
    <property type="match status" value="1"/>
</dbReference>
<dbReference type="GeneID" id="81392734"/>
<dbReference type="RefSeq" id="XP_056514633.1">
    <property type="nucleotide sequence ID" value="XM_056653566.1"/>
</dbReference>
<dbReference type="PANTHER" id="PTHR48081">
    <property type="entry name" value="AB HYDROLASE SUPERFAMILY PROTEIN C4A8.06C"/>
    <property type="match status" value="1"/>
</dbReference>
<dbReference type="AlphaFoldDB" id="A0A9W9FTK5"/>
<dbReference type="Pfam" id="PF07859">
    <property type="entry name" value="Abhydrolase_3"/>
    <property type="match status" value="1"/>
</dbReference>
<reference evidence="3" key="1">
    <citation type="submission" date="2022-11" db="EMBL/GenBank/DDBJ databases">
        <authorList>
            <person name="Petersen C."/>
        </authorList>
    </citation>
    <scope>NUCLEOTIDE SEQUENCE</scope>
    <source>
        <strain evidence="3">IBT 34128</strain>
    </source>
</reference>
<comment type="caution">
    <text evidence="3">The sequence shown here is derived from an EMBL/GenBank/DDBJ whole genome shotgun (WGS) entry which is preliminary data.</text>
</comment>
<organism evidence="3 4">
    <name type="scientific">Penicillium alfredii</name>
    <dbReference type="NCBI Taxonomy" id="1506179"/>
    <lineage>
        <taxon>Eukaryota</taxon>
        <taxon>Fungi</taxon>
        <taxon>Dikarya</taxon>
        <taxon>Ascomycota</taxon>
        <taxon>Pezizomycotina</taxon>
        <taxon>Eurotiomycetes</taxon>
        <taxon>Eurotiomycetidae</taxon>
        <taxon>Eurotiales</taxon>
        <taxon>Aspergillaceae</taxon>
        <taxon>Penicillium</taxon>
    </lineage>
</organism>
<feature type="domain" description="Alpha/beta hydrolase fold-3" evidence="2">
    <location>
        <begin position="14"/>
        <end position="190"/>
    </location>
</feature>
<protein>
    <recommendedName>
        <fullName evidence="2">Alpha/beta hydrolase fold-3 domain-containing protein</fullName>
    </recommendedName>
</protein>
<evidence type="ECO:0000256" key="1">
    <source>
        <dbReference type="ARBA" id="ARBA00022801"/>
    </source>
</evidence>
<evidence type="ECO:0000313" key="4">
    <source>
        <dbReference type="Proteomes" id="UP001141434"/>
    </source>
</evidence>
<dbReference type="GO" id="GO:0017000">
    <property type="term" value="P:antibiotic biosynthetic process"/>
    <property type="evidence" value="ECO:0007669"/>
    <property type="project" value="UniProtKB-ARBA"/>
</dbReference>